<dbReference type="AlphaFoldDB" id="A0A7E6FNE5"/>
<feature type="compositionally biased region" description="Acidic residues" evidence="2">
    <location>
        <begin position="358"/>
        <end position="368"/>
    </location>
</feature>
<dbReference type="GO" id="GO:0030140">
    <property type="term" value="C:trans-Golgi network transport vesicle"/>
    <property type="evidence" value="ECO:0007669"/>
    <property type="project" value="TreeGrafter"/>
</dbReference>
<dbReference type="InterPro" id="IPR036034">
    <property type="entry name" value="PDZ_sf"/>
</dbReference>
<reference evidence="5" key="1">
    <citation type="submission" date="2025-08" db="UniProtKB">
        <authorList>
            <consortium name="RefSeq"/>
        </authorList>
    </citation>
    <scope>IDENTIFICATION</scope>
</reference>
<dbReference type="SMART" id="SM00228">
    <property type="entry name" value="PDZ"/>
    <property type="match status" value="1"/>
</dbReference>
<evidence type="ECO:0000313" key="5">
    <source>
        <dbReference type="RefSeq" id="XP_036368980.1"/>
    </source>
</evidence>
<dbReference type="PROSITE" id="PS50106">
    <property type="entry name" value="PDZ"/>
    <property type="match status" value="1"/>
</dbReference>
<gene>
    <name evidence="5" type="primary">LOC115224086</name>
</gene>
<evidence type="ECO:0000259" key="3">
    <source>
        <dbReference type="PROSITE" id="PS50106"/>
    </source>
</evidence>
<dbReference type="GO" id="GO:0016020">
    <property type="term" value="C:membrane"/>
    <property type="evidence" value="ECO:0007669"/>
    <property type="project" value="TreeGrafter"/>
</dbReference>
<dbReference type="GO" id="GO:0044325">
    <property type="term" value="F:transmembrane transporter binding"/>
    <property type="evidence" value="ECO:0007669"/>
    <property type="project" value="TreeGrafter"/>
</dbReference>
<dbReference type="RefSeq" id="XP_036368980.1">
    <property type="nucleotide sequence ID" value="XM_036513087.1"/>
</dbReference>
<dbReference type="KEGG" id="osn:115224086"/>
<feature type="domain" description="PDZ" evidence="3">
    <location>
        <begin position="165"/>
        <end position="231"/>
    </location>
</feature>
<accession>A0A7E6FNE5</accession>
<dbReference type="InterPro" id="IPR038879">
    <property type="entry name" value="GOPC"/>
</dbReference>
<sequence>MRSEITKVSGSKSSVEKEVHNLLLQLHSSQLELQASKGFNVDSDAIKKKLEDEMTKRSQEVMQVSRVEAEVKQLKKENHELRQYILALQSEVYGARLAAKYLDKELAGRIQQIQLLGRDMKGAEHDKLWNQLEAEIHLHRHKTVIRACRGRNNIKKKLPVPPGHGGKEHGVPILISEIHPGQPAERCEGLYVGDAILSVNGDDLRNVKHSDAVQILSQQQGQIELEVVFVAPDQDSDDENHEYEDENGFRYRIYDDDVASDSDVSNGQGESPLDNELRENGPLLPHNTHTVKIEGQSNSPTPPLTTDPSLGSPARTQQVIPDSINNTDQDSVVLQSPNKGRPADIKNNPEETATDGPPQEEDVEEEEDLMKVSDSPTREQPTSPSQLPPYISATDNEIKQFAS</sequence>
<dbReference type="Gene3D" id="2.30.42.10">
    <property type="match status" value="1"/>
</dbReference>
<keyword evidence="1" id="KW-0175">Coiled coil</keyword>
<dbReference type="GO" id="GO:0005794">
    <property type="term" value="C:Golgi apparatus"/>
    <property type="evidence" value="ECO:0007669"/>
    <property type="project" value="InterPro"/>
</dbReference>
<dbReference type="SUPFAM" id="SSF50156">
    <property type="entry name" value="PDZ domain-like"/>
    <property type="match status" value="1"/>
</dbReference>
<dbReference type="GO" id="GO:2000009">
    <property type="term" value="P:negative regulation of protein localization to cell surface"/>
    <property type="evidence" value="ECO:0007669"/>
    <property type="project" value="TreeGrafter"/>
</dbReference>
<dbReference type="PANTHER" id="PTHR16528:SF2">
    <property type="entry name" value="GOLGI-ASSOCIATED PDZ AND COILED-COIL MOTIF-CONTAINING PROTEIN"/>
    <property type="match status" value="1"/>
</dbReference>
<organism evidence="4 5">
    <name type="scientific">Octopus sinensis</name>
    <name type="common">East Asian common octopus</name>
    <dbReference type="NCBI Taxonomy" id="2607531"/>
    <lineage>
        <taxon>Eukaryota</taxon>
        <taxon>Metazoa</taxon>
        <taxon>Spiralia</taxon>
        <taxon>Lophotrochozoa</taxon>
        <taxon>Mollusca</taxon>
        <taxon>Cephalopoda</taxon>
        <taxon>Coleoidea</taxon>
        <taxon>Octopodiformes</taxon>
        <taxon>Octopoda</taxon>
        <taxon>Incirrata</taxon>
        <taxon>Octopodidae</taxon>
        <taxon>Octopus</taxon>
    </lineage>
</organism>
<evidence type="ECO:0000256" key="2">
    <source>
        <dbReference type="SAM" id="MobiDB-lite"/>
    </source>
</evidence>
<evidence type="ECO:0000256" key="1">
    <source>
        <dbReference type="SAM" id="Coils"/>
    </source>
</evidence>
<protein>
    <submittedName>
        <fullName evidence="5">Golgi-associated PDZ and coiled-coil motif-containing protein-like</fullName>
    </submittedName>
</protein>
<dbReference type="Pfam" id="PF00595">
    <property type="entry name" value="PDZ"/>
    <property type="match status" value="1"/>
</dbReference>
<feature type="coiled-coil region" evidence="1">
    <location>
        <begin position="57"/>
        <end position="91"/>
    </location>
</feature>
<dbReference type="Proteomes" id="UP000515154">
    <property type="component" value="Linkage group LG24"/>
</dbReference>
<feature type="compositionally biased region" description="Polar residues" evidence="2">
    <location>
        <begin position="287"/>
        <end position="298"/>
    </location>
</feature>
<keyword evidence="4" id="KW-1185">Reference proteome</keyword>
<proteinExistence type="predicted"/>
<dbReference type="PANTHER" id="PTHR16528">
    <property type="entry name" value="GOLGI-ASSOCIATED PDZ AND COILED-COIL MOTIF-CONTAINING"/>
    <property type="match status" value="1"/>
</dbReference>
<feature type="region of interest" description="Disordered" evidence="2">
    <location>
        <begin position="259"/>
        <end position="403"/>
    </location>
</feature>
<name>A0A7E6FNE5_9MOLL</name>
<feature type="compositionally biased region" description="Polar residues" evidence="2">
    <location>
        <begin position="374"/>
        <end position="385"/>
    </location>
</feature>
<dbReference type="InterPro" id="IPR001478">
    <property type="entry name" value="PDZ"/>
</dbReference>
<evidence type="ECO:0000313" key="4">
    <source>
        <dbReference type="Proteomes" id="UP000515154"/>
    </source>
</evidence>
<feature type="compositionally biased region" description="Polar residues" evidence="2">
    <location>
        <begin position="314"/>
        <end position="338"/>
    </location>
</feature>